<sequence>MNGIKVRPIDPLMIRDGRPFEAVPGARAHTMTDIMPSVLAGSIRTLLGKLNAGSGSMKDTFNHPHNRNIHRIKVRGPLYEYKGMIYYPIPQDVSFYKEKDSGDLCVSIRRPIMMNEGEGYYGTGRNGLHEQMWPALSAYKHKMEKHVPAYMSSEWMTKWLRDELSEADWRLELKRWNDRYSPSRIAERCCDRDNHAKTDNEPTDTFLAAFPIEERVHTAIEACTRTAKDKHLFSTESLNLPDEMNLLAEVDIRSAEIAWPAELSEIHSLGGKRGLAHFCEIVTAEHWSCPDVMLNAISSAQDNPFIRMVLATPSYFSKGWLPEGFNEQLIYENAWNTGVDLQLRWACVPRWQAVSGFHNARGEKAVRRMVPAGSVYFFQVIKGNARDLVEQKWLCSVSDSNRRKEAFDKEDGFGLALWGLWTPMNLNVKGS</sequence>
<keyword evidence="2" id="KW-1185">Reference proteome</keyword>
<dbReference type="STRING" id="1852522.SAMN06295960_3918"/>
<dbReference type="InterPro" id="IPR019117">
    <property type="entry name" value="CRISPR-assoc_protein_Cmr3"/>
</dbReference>
<dbReference type="Proteomes" id="UP000193834">
    <property type="component" value="Unassembled WGS sequence"/>
</dbReference>
<dbReference type="RefSeq" id="WP_085497080.1">
    <property type="nucleotide sequence ID" value="NZ_FXAZ01000006.1"/>
</dbReference>
<dbReference type="OrthoDB" id="6162707at2"/>
<dbReference type="NCBIfam" id="TIGR01888">
    <property type="entry name" value="cas_cmr3"/>
    <property type="match status" value="1"/>
</dbReference>
<dbReference type="AlphaFoldDB" id="A0A1X7LQ58"/>
<evidence type="ECO:0000313" key="1">
    <source>
        <dbReference type="EMBL" id="SMG55443.1"/>
    </source>
</evidence>
<dbReference type="InterPro" id="IPR010165">
    <property type="entry name" value="CRISPR-Cmr3_IIIB"/>
</dbReference>
<reference evidence="1 2" key="1">
    <citation type="submission" date="2017-04" db="EMBL/GenBank/DDBJ databases">
        <authorList>
            <person name="Afonso C.L."/>
            <person name="Miller P.J."/>
            <person name="Scott M.A."/>
            <person name="Spackman E."/>
            <person name="Goraichik I."/>
            <person name="Dimitrov K.M."/>
            <person name="Suarez D.L."/>
            <person name="Swayne D.E."/>
        </authorList>
    </citation>
    <scope>NUCLEOTIDE SEQUENCE [LARGE SCALE GENOMIC DNA]</scope>
    <source>
        <strain evidence="1 2">11</strain>
    </source>
</reference>
<gene>
    <name evidence="1" type="ORF">SAMN06295960_3918</name>
</gene>
<proteinExistence type="predicted"/>
<dbReference type="Gene3D" id="3.30.70.2940">
    <property type="match status" value="1"/>
</dbReference>
<protein>
    <submittedName>
        <fullName evidence="1">CRISPR-associated protein, Cmr3 family</fullName>
    </submittedName>
</protein>
<accession>A0A1X7LQ58</accession>
<dbReference type="Pfam" id="PF09700">
    <property type="entry name" value="Cas_Cmr3"/>
    <property type="match status" value="1"/>
</dbReference>
<name>A0A1X7LQ58_9BACL</name>
<evidence type="ECO:0000313" key="2">
    <source>
        <dbReference type="Proteomes" id="UP000193834"/>
    </source>
</evidence>
<dbReference type="EMBL" id="FXAZ01000006">
    <property type="protein sequence ID" value="SMG55443.1"/>
    <property type="molecule type" value="Genomic_DNA"/>
</dbReference>
<organism evidence="1 2">
    <name type="scientific">Paenibacillus aquistagni</name>
    <dbReference type="NCBI Taxonomy" id="1852522"/>
    <lineage>
        <taxon>Bacteria</taxon>
        <taxon>Bacillati</taxon>
        <taxon>Bacillota</taxon>
        <taxon>Bacilli</taxon>
        <taxon>Bacillales</taxon>
        <taxon>Paenibacillaceae</taxon>
        <taxon>Paenibacillus</taxon>
    </lineage>
</organism>
<dbReference type="Gene3D" id="2.60.40.4350">
    <property type="match status" value="1"/>
</dbReference>